<evidence type="ECO:0000259" key="6">
    <source>
        <dbReference type="Pfam" id="PF00171"/>
    </source>
</evidence>
<dbReference type="EMBL" id="JAEHOD010000022">
    <property type="protein sequence ID" value="KAG2447389.1"/>
    <property type="molecule type" value="Genomic_DNA"/>
</dbReference>
<dbReference type="PANTHER" id="PTHR11699">
    <property type="entry name" value="ALDEHYDE DEHYDROGENASE-RELATED"/>
    <property type="match status" value="1"/>
</dbReference>
<dbReference type="InterPro" id="IPR016162">
    <property type="entry name" value="Ald_DH_N"/>
</dbReference>
<dbReference type="PROSITE" id="PS00687">
    <property type="entry name" value="ALDEHYDE_DEHYDR_GLU"/>
    <property type="match status" value="1"/>
</dbReference>
<feature type="region of interest" description="Disordered" evidence="5">
    <location>
        <begin position="237"/>
        <end position="256"/>
    </location>
</feature>
<reference evidence="7" key="1">
    <citation type="journal article" date="2020" name="bioRxiv">
        <title>Comparative genomics of Chlamydomonas.</title>
        <authorList>
            <person name="Craig R.J."/>
            <person name="Hasan A.R."/>
            <person name="Ness R.W."/>
            <person name="Keightley P.D."/>
        </authorList>
    </citation>
    <scope>NUCLEOTIDE SEQUENCE</scope>
    <source>
        <strain evidence="7">CCAP 11/173</strain>
    </source>
</reference>
<name>A0A835WGX0_9CHLO</name>
<feature type="active site" evidence="3">
    <location>
        <position position="265"/>
    </location>
</feature>
<feature type="compositionally biased region" description="Gly residues" evidence="5">
    <location>
        <begin position="242"/>
        <end position="253"/>
    </location>
</feature>
<dbReference type="Gene3D" id="3.40.309.10">
    <property type="entry name" value="Aldehyde Dehydrogenase, Chain A, domain 2"/>
    <property type="match status" value="1"/>
</dbReference>
<sequence>MAFGDTSARAKLRASVGGNDASTSVLAVDGAARVQQAAAQAQQAQRSWWESSTFAERLVVVRGFAARLESEEGAAVAQVLCSETGKPLRQARAEVRLAAARARQACGLLQQLPYALATAGGRDVTRPAAEADGGAVVSSSPGQSARRRTEFVEWEPVGVVASISAWNFPVVLACDVAVPALCLGNAVLAKPSEHAVLTGVALEGLWRRAGLPEVGTVLFTGSRVAGRAVAACAAGAPAATPAGGGEGGGSGEGGGREVPVPVHLELGGKDAVYVHSDAAAAAGAAEGAGAARVAPAARGADLRTVAHAVADAAFANSGQVCCAPKVVYVAGSQAAADDFARLAAARVARLRAGDPALPSTELGPLALGPAAAAGLRALVQEAVAGGAKDWVPEQVADPATAAAATWGAAAEESGGSFMPPAVLTHLRPGMRVLEEETFGPVLCVVAVSGPEEAAALMSRSRYGLTAACYSRDEGVARRLLRAADVGTVFWNGCGEMPLAMPWSGRRWSGLGFQLGGPEGYKAFLRPRSHVFNRLFS</sequence>
<comment type="similarity">
    <text evidence="1 4">Belongs to the aldehyde dehydrogenase family.</text>
</comment>
<proteinExistence type="inferred from homology"/>
<gene>
    <name evidence="7" type="ORF">HYH02_007717</name>
</gene>
<dbReference type="SUPFAM" id="SSF53720">
    <property type="entry name" value="ALDH-like"/>
    <property type="match status" value="1"/>
</dbReference>
<dbReference type="OrthoDB" id="310895at2759"/>
<dbReference type="InterPro" id="IPR015590">
    <property type="entry name" value="Aldehyde_DH_dom"/>
</dbReference>
<dbReference type="PROSITE" id="PS00070">
    <property type="entry name" value="ALDEHYDE_DEHYDR_CYS"/>
    <property type="match status" value="1"/>
</dbReference>
<evidence type="ECO:0000256" key="1">
    <source>
        <dbReference type="ARBA" id="ARBA00009986"/>
    </source>
</evidence>
<dbReference type="Gene3D" id="3.40.605.10">
    <property type="entry name" value="Aldehyde Dehydrogenase, Chain A, domain 1"/>
    <property type="match status" value="2"/>
</dbReference>
<dbReference type="Proteomes" id="UP000613740">
    <property type="component" value="Unassembled WGS sequence"/>
</dbReference>
<feature type="domain" description="Aldehyde dehydrogenase" evidence="6">
    <location>
        <begin position="30"/>
        <end position="282"/>
    </location>
</feature>
<evidence type="ECO:0000256" key="3">
    <source>
        <dbReference type="PROSITE-ProRule" id="PRU10007"/>
    </source>
</evidence>
<accession>A0A835WGX0</accession>
<dbReference type="Pfam" id="PF00171">
    <property type="entry name" value="Aldedh"/>
    <property type="match status" value="2"/>
</dbReference>
<dbReference type="InterPro" id="IPR016163">
    <property type="entry name" value="Ald_DH_C"/>
</dbReference>
<organism evidence="7 8">
    <name type="scientific">Chlamydomonas schloesseri</name>
    <dbReference type="NCBI Taxonomy" id="2026947"/>
    <lineage>
        <taxon>Eukaryota</taxon>
        <taxon>Viridiplantae</taxon>
        <taxon>Chlorophyta</taxon>
        <taxon>core chlorophytes</taxon>
        <taxon>Chlorophyceae</taxon>
        <taxon>CS clade</taxon>
        <taxon>Chlamydomonadales</taxon>
        <taxon>Chlamydomonadaceae</taxon>
        <taxon>Chlamydomonas</taxon>
    </lineage>
</organism>
<evidence type="ECO:0000313" key="8">
    <source>
        <dbReference type="Proteomes" id="UP000613740"/>
    </source>
</evidence>
<evidence type="ECO:0000256" key="4">
    <source>
        <dbReference type="RuleBase" id="RU003345"/>
    </source>
</evidence>
<comment type="caution">
    <text evidence="7">The sequence shown here is derived from an EMBL/GenBank/DDBJ whole genome shotgun (WGS) entry which is preliminary data.</text>
</comment>
<dbReference type="AlphaFoldDB" id="A0A835WGX0"/>
<evidence type="ECO:0000256" key="5">
    <source>
        <dbReference type="SAM" id="MobiDB-lite"/>
    </source>
</evidence>
<evidence type="ECO:0000313" key="7">
    <source>
        <dbReference type="EMBL" id="KAG2447389.1"/>
    </source>
</evidence>
<evidence type="ECO:0000256" key="2">
    <source>
        <dbReference type="ARBA" id="ARBA00023002"/>
    </source>
</evidence>
<dbReference type="InterPro" id="IPR029510">
    <property type="entry name" value="Ald_DH_CS_GLU"/>
</dbReference>
<keyword evidence="8" id="KW-1185">Reference proteome</keyword>
<dbReference type="GO" id="GO:0016620">
    <property type="term" value="F:oxidoreductase activity, acting on the aldehyde or oxo group of donors, NAD or NADP as acceptor"/>
    <property type="evidence" value="ECO:0007669"/>
    <property type="project" value="InterPro"/>
</dbReference>
<feature type="domain" description="Aldehyde dehydrogenase" evidence="6">
    <location>
        <begin position="299"/>
        <end position="527"/>
    </location>
</feature>
<dbReference type="InterPro" id="IPR016160">
    <property type="entry name" value="Ald_DH_CS_CYS"/>
</dbReference>
<dbReference type="InterPro" id="IPR016161">
    <property type="entry name" value="Ald_DH/histidinol_DH"/>
</dbReference>
<keyword evidence="2 4" id="KW-0560">Oxidoreductase</keyword>
<protein>
    <recommendedName>
        <fullName evidence="6">Aldehyde dehydrogenase domain-containing protein</fullName>
    </recommendedName>
</protein>